<dbReference type="InterPro" id="IPR019563">
    <property type="entry name" value="GH97_catalytic"/>
</dbReference>
<dbReference type="SUPFAM" id="SSF51445">
    <property type="entry name" value="(Trans)glycosidases"/>
    <property type="match status" value="1"/>
</dbReference>
<sequence>MGPWAYRLLLGWLCLGWIAACRPAEEGIKSPDGRLEVRVAVVEGVVYYQIFRDGQPVLEPSRLGLLRSDGDFRQNLQLETVSPIVPIEERYTLRVGKRRVNRYVAHERTYRFRNAMGQQIELCFRVSNDGVAFRYRFPERDAAPREILEELTTFDFPDSARAWLQPLAEPKSGWRQTNPSYEEYYLQDIPVGTPSPTGAGWVFPALFRVGAHWVLLTEAAVDSTFCGARLRAEAPGGAYQIGYPDAREAIPGQGYLPRSPLPWQTPWRVLVVGDLKTLVESTLGTDLAAPAIALDTTFVRPGRASWSWGLLKDSSITYEVQHRFIDYAAKMGWEYTLIDVNWDSTIGYDRLAELARYAATQGVGLWLWYNASGDWNTTTYRPKSRLLTREDRQREFARLAAMGIRGVKVDFFGGDGRSMIRYYHEILQDAAAYRLMVNFHGCTLPRGWARTYPHLMTMEAVRGFEFVTFTQADADREANHAAMLPFTRNVFDPMDYTPLSLSSIPGILRQTRQGFQLALTVLFTSGVQHFVETPEGMAHVPEAVQRFLRTVPVAWEETRFVAGWPGKFVILARKDANGRWYVAGINGEAQEKVLEFTLPFLEGSPTGALFIDAPQRDLLLHVPLRYERVQRLTLPPHGGFVIVWEPQVTLADELRPER</sequence>
<reference evidence="6" key="1">
    <citation type="journal article" date="2020" name="mSystems">
        <title>Genome- and Community-Level Interaction Insights into Carbon Utilization and Element Cycling Functions of Hydrothermarchaeota in Hydrothermal Sediment.</title>
        <authorList>
            <person name="Zhou Z."/>
            <person name="Liu Y."/>
            <person name="Xu W."/>
            <person name="Pan J."/>
            <person name="Luo Z.H."/>
            <person name="Li M."/>
        </authorList>
    </citation>
    <scope>NUCLEOTIDE SEQUENCE [LARGE SCALE GENOMIC DNA]</scope>
    <source>
        <strain evidence="6">SpSt-143</strain>
    </source>
</reference>
<dbReference type="Pfam" id="PF14508">
    <property type="entry name" value="GH97_N"/>
    <property type="match status" value="1"/>
</dbReference>
<dbReference type="Pfam" id="PF14509">
    <property type="entry name" value="GH97_C"/>
    <property type="match status" value="1"/>
</dbReference>
<dbReference type="PANTHER" id="PTHR35803:SF2">
    <property type="entry name" value="RETAINING ALPHA-GALACTOSIDASE"/>
    <property type="match status" value="1"/>
</dbReference>
<dbReference type="InterPro" id="IPR052720">
    <property type="entry name" value="Glycosyl_hydrolase_97"/>
</dbReference>
<feature type="domain" description="Glycosyl-hydrolase 97 N-terminal" evidence="4">
    <location>
        <begin position="28"/>
        <end position="290"/>
    </location>
</feature>
<keyword evidence="1 6" id="KW-0378">Hydrolase</keyword>
<comment type="caution">
    <text evidence="6">The sequence shown here is derived from an EMBL/GenBank/DDBJ whole genome shotgun (WGS) entry which is preliminary data.</text>
</comment>
<dbReference type="GO" id="GO:0016798">
    <property type="term" value="F:hydrolase activity, acting on glycosyl bonds"/>
    <property type="evidence" value="ECO:0007669"/>
    <property type="project" value="UniProtKB-KW"/>
</dbReference>
<dbReference type="InterPro" id="IPR017853">
    <property type="entry name" value="GH"/>
</dbReference>
<protein>
    <submittedName>
        <fullName evidence="6">Glycoside hydrolase family 97 protein</fullName>
    </submittedName>
</protein>
<feature type="domain" description="Glycosyl-hydrolase 97 C-terminal oligomerisation" evidence="5">
    <location>
        <begin position="555"/>
        <end position="642"/>
    </location>
</feature>
<dbReference type="EMBL" id="DSGB01000006">
    <property type="protein sequence ID" value="HER96537.1"/>
    <property type="molecule type" value="Genomic_DNA"/>
</dbReference>
<evidence type="ECO:0000259" key="3">
    <source>
        <dbReference type="Pfam" id="PF10566"/>
    </source>
</evidence>
<feature type="domain" description="Glycosyl-hydrolase 97 catalytic" evidence="3">
    <location>
        <begin position="308"/>
        <end position="461"/>
    </location>
</feature>
<dbReference type="GO" id="GO:0030246">
    <property type="term" value="F:carbohydrate binding"/>
    <property type="evidence" value="ECO:0007669"/>
    <property type="project" value="InterPro"/>
</dbReference>
<organism evidence="6">
    <name type="scientific">Rhodothermus marinus</name>
    <name type="common">Rhodothermus obamensis</name>
    <dbReference type="NCBI Taxonomy" id="29549"/>
    <lineage>
        <taxon>Bacteria</taxon>
        <taxon>Pseudomonadati</taxon>
        <taxon>Rhodothermota</taxon>
        <taxon>Rhodothermia</taxon>
        <taxon>Rhodothermales</taxon>
        <taxon>Rhodothermaceae</taxon>
        <taxon>Rhodothermus</taxon>
    </lineage>
</organism>
<keyword evidence="2" id="KW-0326">Glycosidase</keyword>
<dbReference type="InterPro" id="IPR013780">
    <property type="entry name" value="Glyco_hydro_b"/>
</dbReference>
<dbReference type="Gene3D" id="2.70.98.10">
    <property type="match status" value="1"/>
</dbReference>
<dbReference type="InterPro" id="IPR029483">
    <property type="entry name" value="GH97_C"/>
</dbReference>
<evidence type="ECO:0000256" key="2">
    <source>
        <dbReference type="ARBA" id="ARBA00023295"/>
    </source>
</evidence>
<evidence type="ECO:0000313" key="6">
    <source>
        <dbReference type="EMBL" id="HER96537.1"/>
    </source>
</evidence>
<evidence type="ECO:0000256" key="1">
    <source>
        <dbReference type="ARBA" id="ARBA00022801"/>
    </source>
</evidence>
<dbReference type="InterPro" id="IPR014718">
    <property type="entry name" value="GH-type_carb-bd"/>
</dbReference>
<dbReference type="Gene3D" id="2.60.40.1180">
    <property type="entry name" value="Golgi alpha-mannosidase II"/>
    <property type="match status" value="1"/>
</dbReference>
<gene>
    <name evidence="6" type="ORF">ENO59_08490</name>
</gene>
<dbReference type="InterPro" id="IPR029486">
    <property type="entry name" value="GH97_N"/>
</dbReference>
<evidence type="ECO:0000259" key="5">
    <source>
        <dbReference type="Pfam" id="PF14509"/>
    </source>
</evidence>
<dbReference type="PANTHER" id="PTHR35803">
    <property type="entry name" value="GLUCAN 1,4-ALPHA-GLUCOSIDASE SUSB-RELATED"/>
    <property type="match status" value="1"/>
</dbReference>
<dbReference type="Gene3D" id="3.20.20.70">
    <property type="entry name" value="Aldolase class I"/>
    <property type="match status" value="1"/>
</dbReference>
<dbReference type="PROSITE" id="PS51257">
    <property type="entry name" value="PROKAR_LIPOPROTEIN"/>
    <property type="match status" value="1"/>
</dbReference>
<evidence type="ECO:0000259" key="4">
    <source>
        <dbReference type="Pfam" id="PF14508"/>
    </source>
</evidence>
<dbReference type="Pfam" id="PF10566">
    <property type="entry name" value="Glyco_hydro_97"/>
    <property type="match status" value="1"/>
</dbReference>
<dbReference type="AlphaFoldDB" id="A0A7V2B1E6"/>
<proteinExistence type="predicted"/>
<accession>A0A7V2B1E6</accession>
<dbReference type="InterPro" id="IPR013785">
    <property type="entry name" value="Aldolase_TIM"/>
</dbReference>
<name>A0A7V2B1E6_RHOMR</name>